<dbReference type="AlphaFoldDB" id="A0A258FDG4"/>
<sequence length="245" mass="26791">MELLRAATLTVADPEAAAALYVEGRTPADYLPLRTYGWAAIEICTQDTHAVNARMERSPFQIIGPPKELDGLPAIFPMQVKGPDQEIVYLTQIRDNLPAYDLPRAGSLIDKLFIIVLACSDLRASLDWFEGQLRLSAGRSMDLVYTMINAAFDLPADTRHTLATMVHGRDCFLELDQYPDATTARPTEPGALPPGIAITTFRHPDFDALKGWITPPAAREGAVYDGKRAGTLRAPDGTLVEVVEA</sequence>
<reference evidence="1 2" key="1">
    <citation type="submission" date="2017-03" db="EMBL/GenBank/DDBJ databases">
        <title>Lifting the veil on microbial sulfur biogeochemistry in mining wastewaters.</title>
        <authorList>
            <person name="Kantor R.S."/>
            <person name="Colenbrander Nelson T."/>
            <person name="Marshall S."/>
            <person name="Bennett D."/>
            <person name="Apte S."/>
            <person name="Camacho D."/>
            <person name="Thomas B.C."/>
            <person name="Warren L.A."/>
            <person name="Banfield J.F."/>
        </authorList>
    </citation>
    <scope>NUCLEOTIDE SEQUENCE [LARGE SCALE GENOMIC DNA]</scope>
    <source>
        <strain evidence="1">32-69-9</strain>
    </source>
</reference>
<organism evidence="1 2">
    <name type="scientific">Brevundimonas subvibrioides</name>
    <dbReference type="NCBI Taxonomy" id="74313"/>
    <lineage>
        <taxon>Bacteria</taxon>
        <taxon>Pseudomonadati</taxon>
        <taxon>Pseudomonadota</taxon>
        <taxon>Alphaproteobacteria</taxon>
        <taxon>Caulobacterales</taxon>
        <taxon>Caulobacteraceae</taxon>
        <taxon>Brevundimonas</taxon>
    </lineage>
</organism>
<dbReference type="SUPFAM" id="SSF54593">
    <property type="entry name" value="Glyoxalase/Bleomycin resistance protein/Dihydroxybiphenyl dioxygenase"/>
    <property type="match status" value="2"/>
</dbReference>
<comment type="caution">
    <text evidence="1">The sequence shown here is derived from an EMBL/GenBank/DDBJ whole genome shotgun (WGS) entry which is preliminary data.</text>
</comment>
<dbReference type="Proteomes" id="UP000215595">
    <property type="component" value="Unassembled WGS sequence"/>
</dbReference>
<proteinExistence type="predicted"/>
<evidence type="ECO:0000313" key="1">
    <source>
        <dbReference type="EMBL" id="OYX29812.1"/>
    </source>
</evidence>
<dbReference type="EMBL" id="NCEB01000056">
    <property type="protein sequence ID" value="OYX29812.1"/>
    <property type="molecule type" value="Genomic_DNA"/>
</dbReference>
<dbReference type="CDD" id="cd06587">
    <property type="entry name" value="VOC"/>
    <property type="match status" value="1"/>
</dbReference>
<accession>A0A258FDG4</accession>
<dbReference type="Gene3D" id="3.10.180.10">
    <property type="entry name" value="2,3-Dihydroxybiphenyl 1,2-Dioxygenase, domain 1"/>
    <property type="match status" value="1"/>
</dbReference>
<name>A0A258FDG4_9CAUL</name>
<gene>
    <name evidence="1" type="ORF">B7Z01_15250</name>
</gene>
<protein>
    <recommendedName>
        <fullName evidence="3">Glyoxalase-like domain-containing protein</fullName>
    </recommendedName>
</protein>
<dbReference type="InterPro" id="IPR029068">
    <property type="entry name" value="Glyas_Bleomycin-R_OHBP_Dase"/>
</dbReference>
<evidence type="ECO:0008006" key="3">
    <source>
        <dbReference type="Google" id="ProtNLM"/>
    </source>
</evidence>
<evidence type="ECO:0000313" key="2">
    <source>
        <dbReference type="Proteomes" id="UP000215595"/>
    </source>
</evidence>